<evidence type="ECO:0000259" key="1">
    <source>
        <dbReference type="Pfam" id="PF23310"/>
    </source>
</evidence>
<accession>A0A6N2BJ86</accession>
<organism evidence="2">
    <name type="scientific">Solanum chilense</name>
    <name type="common">Tomato</name>
    <name type="synonym">Lycopersicon chilense</name>
    <dbReference type="NCBI Taxonomy" id="4083"/>
    <lineage>
        <taxon>Eukaryota</taxon>
        <taxon>Viridiplantae</taxon>
        <taxon>Streptophyta</taxon>
        <taxon>Embryophyta</taxon>
        <taxon>Tracheophyta</taxon>
        <taxon>Spermatophyta</taxon>
        <taxon>Magnoliopsida</taxon>
        <taxon>eudicotyledons</taxon>
        <taxon>Gunneridae</taxon>
        <taxon>Pentapetalae</taxon>
        <taxon>asterids</taxon>
        <taxon>lamiids</taxon>
        <taxon>Solanales</taxon>
        <taxon>Solanaceae</taxon>
        <taxon>Solanoideae</taxon>
        <taxon>Solaneae</taxon>
        <taxon>Solanum</taxon>
        <taxon>Solanum subgen. Lycopersicon</taxon>
    </lineage>
</organism>
<dbReference type="EMBL" id="RXGB01003466">
    <property type="protein sequence ID" value="TMW92083.1"/>
    <property type="molecule type" value="Genomic_DNA"/>
</dbReference>
<protein>
    <recommendedName>
        <fullName evidence="1">At2g35280-like TPR domain-containing protein</fullName>
    </recommendedName>
</protein>
<proteinExistence type="predicted"/>
<reference evidence="2" key="1">
    <citation type="submission" date="2019-05" db="EMBL/GenBank/DDBJ databases">
        <title>The de novo reference genome and transcriptome assemblies of the wild tomato species Solanum chilense.</title>
        <authorList>
            <person name="Stam R."/>
            <person name="Nosenko T."/>
            <person name="Hoerger A.C."/>
            <person name="Stephan W."/>
            <person name="Seidel M.A."/>
            <person name="Kuhn J.M.M."/>
            <person name="Haberer G."/>
            <person name="Tellier A."/>
        </authorList>
    </citation>
    <scope>NUCLEOTIDE SEQUENCE</scope>
    <source>
        <tissue evidence="2">Mature leaves</tissue>
    </source>
</reference>
<feature type="domain" description="At2g35280-like TPR" evidence="1">
    <location>
        <begin position="27"/>
        <end position="104"/>
    </location>
</feature>
<gene>
    <name evidence="2" type="ORF">EJD97_013523</name>
</gene>
<dbReference type="InterPro" id="IPR057136">
    <property type="entry name" value="At2g35280_TPR_dom"/>
</dbReference>
<dbReference type="AlphaFoldDB" id="A0A6N2BJ86"/>
<feature type="non-terminal residue" evidence="2">
    <location>
        <position position="1"/>
    </location>
</feature>
<name>A0A6N2BJ86_SOLCI</name>
<evidence type="ECO:0000313" key="2">
    <source>
        <dbReference type="EMBL" id="TMW92083.1"/>
    </source>
</evidence>
<comment type="caution">
    <text evidence="2">The sequence shown here is derived from an EMBL/GenBank/DDBJ whole genome shotgun (WGS) entry which is preliminary data.</text>
</comment>
<sequence>IVSTRKIFIESLPSELVILIIERMDDESKSHLFHGNVIASENLEDLYRKDVFNFFNRNDPTALVMIKQAAEGGHSGAKYVLVIISIFEDGESMREGLICITNMKCQ</sequence>
<dbReference type="Pfam" id="PF23310">
    <property type="entry name" value="TPR_27"/>
    <property type="match status" value="1"/>
</dbReference>